<dbReference type="SUPFAM" id="SSF69593">
    <property type="entry name" value="Glycerol-3-phosphate (1)-acyltransferase"/>
    <property type="match status" value="1"/>
</dbReference>
<evidence type="ECO:0000313" key="13">
    <source>
        <dbReference type="Proteomes" id="UP000005408"/>
    </source>
</evidence>
<accession>A0A8W8IKZ9</accession>
<dbReference type="InterPro" id="IPR048056">
    <property type="entry name" value="AUP1_CUE"/>
</dbReference>
<comment type="subcellular location">
    <subcellularLocation>
        <location evidence="1">Endoplasmic reticulum membrane</location>
        <topology evidence="1">Peripheral membrane protein</topology>
    </subcellularLocation>
    <subcellularLocation>
        <location evidence="2">Lipid droplet</location>
    </subcellularLocation>
</comment>
<dbReference type="SMART" id="SM00546">
    <property type="entry name" value="CUE"/>
    <property type="match status" value="1"/>
</dbReference>
<dbReference type="EnsemblMetazoa" id="G14793.1">
    <property type="protein sequence ID" value="G14793.1:cds"/>
    <property type="gene ID" value="G14793"/>
</dbReference>
<dbReference type="AlphaFoldDB" id="A0A8W8IKZ9"/>
<reference evidence="12" key="1">
    <citation type="submission" date="2022-08" db="UniProtKB">
        <authorList>
            <consortium name="EnsemblMetazoa"/>
        </authorList>
    </citation>
    <scope>IDENTIFICATION</scope>
    <source>
        <strain evidence="12">05x7-T-G4-1.051#20</strain>
    </source>
</reference>
<dbReference type="GO" id="GO:0005811">
    <property type="term" value="C:lipid droplet"/>
    <property type="evidence" value="ECO:0007669"/>
    <property type="project" value="UniProtKB-SubCell"/>
</dbReference>
<proteinExistence type="inferred from homology"/>
<evidence type="ECO:0000259" key="11">
    <source>
        <dbReference type="PROSITE" id="PS51140"/>
    </source>
</evidence>
<evidence type="ECO:0000313" key="12">
    <source>
        <dbReference type="EnsemblMetazoa" id="G14793.1:cds"/>
    </source>
</evidence>
<keyword evidence="13" id="KW-1185">Reference proteome</keyword>
<keyword evidence="5 10" id="KW-0472">Membrane</keyword>
<dbReference type="GO" id="GO:0016746">
    <property type="term" value="F:acyltransferase activity"/>
    <property type="evidence" value="ECO:0007669"/>
    <property type="project" value="InterPro"/>
</dbReference>
<evidence type="ECO:0000256" key="5">
    <source>
        <dbReference type="ARBA" id="ARBA00023136"/>
    </source>
</evidence>
<feature type="compositionally biased region" description="Basic and acidic residues" evidence="9">
    <location>
        <begin position="263"/>
        <end position="276"/>
    </location>
</feature>
<keyword evidence="4" id="KW-0256">Endoplasmic reticulum</keyword>
<dbReference type="InterPro" id="IPR002123">
    <property type="entry name" value="Plipid/glycerol_acylTrfase"/>
</dbReference>
<dbReference type="Pfam" id="PF02845">
    <property type="entry name" value="CUE"/>
    <property type="match status" value="1"/>
</dbReference>
<dbReference type="PANTHER" id="PTHR15486">
    <property type="entry name" value="ANCIENT UBIQUITOUS PROTEIN"/>
    <property type="match status" value="1"/>
</dbReference>
<keyword evidence="10" id="KW-0812">Transmembrane</keyword>
<evidence type="ECO:0000256" key="9">
    <source>
        <dbReference type="SAM" id="MobiDB-lite"/>
    </source>
</evidence>
<dbReference type="GO" id="GO:0005789">
    <property type="term" value="C:endoplasmic reticulum membrane"/>
    <property type="evidence" value="ECO:0007669"/>
    <property type="project" value="UniProtKB-SubCell"/>
</dbReference>
<dbReference type="PANTHER" id="PTHR15486:SF96">
    <property type="entry name" value="LIPID DROPLET-REGULATING VLDL ASSEMBLY FACTOR AUP1"/>
    <property type="match status" value="1"/>
</dbReference>
<name>A0A8W8IKZ9_MAGGI</name>
<dbReference type="GO" id="GO:0043130">
    <property type="term" value="F:ubiquitin binding"/>
    <property type="evidence" value="ECO:0007669"/>
    <property type="project" value="InterPro"/>
</dbReference>
<organism evidence="12 13">
    <name type="scientific">Magallana gigas</name>
    <name type="common">Pacific oyster</name>
    <name type="synonym">Crassostrea gigas</name>
    <dbReference type="NCBI Taxonomy" id="29159"/>
    <lineage>
        <taxon>Eukaryota</taxon>
        <taxon>Metazoa</taxon>
        <taxon>Spiralia</taxon>
        <taxon>Lophotrochozoa</taxon>
        <taxon>Mollusca</taxon>
        <taxon>Bivalvia</taxon>
        <taxon>Autobranchia</taxon>
        <taxon>Pteriomorphia</taxon>
        <taxon>Ostreida</taxon>
        <taxon>Ostreoidea</taxon>
        <taxon>Ostreidae</taxon>
        <taxon>Magallana</taxon>
    </lineage>
</organism>
<feature type="transmembrane region" description="Helical" evidence="10">
    <location>
        <begin position="20"/>
        <end position="43"/>
    </location>
</feature>
<evidence type="ECO:0000256" key="3">
    <source>
        <dbReference type="ARBA" id="ARBA00022677"/>
    </source>
</evidence>
<comment type="similarity">
    <text evidence="6">Belongs to the AUP1 family.</text>
</comment>
<dbReference type="CDD" id="cd14420">
    <property type="entry name" value="CUE_AUP1"/>
    <property type="match status" value="1"/>
</dbReference>
<evidence type="ECO:0000256" key="6">
    <source>
        <dbReference type="ARBA" id="ARBA00035634"/>
    </source>
</evidence>
<dbReference type="Proteomes" id="UP000005408">
    <property type="component" value="Unassembled WGS sequence"/>
</dbReference>
<keyword evidence="10" id="KW-1133">Transmembrane helix</keyword>
<dbReference type="SMART" id="SM00563">
    <property type="entry name" value="PlsC"/>
    <property type="match status" value="1"/>
</dbReference>
<evidence type="ECO:0000256" key="7">
    <source>
        <dbReference type="ARBA" id="ARBA00035685"/>
    </source>
</evidence>
<feature type="compositionally biased region" description="Polar residues" evidence="9">
    <location>
        <begin position="279"/>
        <end position="291"/>
    </location>
</feature>
<feature type="domain" description="CUE" evidence="11">
    <location>
        <begin position="295"/>
        <end position="337"/>
    </location>
</feature>
<feature type="region of interest" description="Disordered" evidence="9">
    <location>
        <begin position="263"/>
        <end position="294"/>
    </location>
</feature>
<evidence type="ECO:0000256" key="1">
    <source>
        <dbReference type="ARBA" id="ARBA00004406"/>
    </source>
</evidence>
<dbReference type="InterPro" id="IPR003892">
    <property type="entry name" value="CUE"/>
</dbReference>
<protein>
    <recommendedName>
        <fullName evidence="7">Lipid droplet-regulating VLDL assembly factor AUP1</fullName>
    </recommendedName>
    <alternativeName>
        <fullName evidence="8">Ancient ubiquitous protein 1</fullName>
    </alternativeName>
</protein>
<dbReference type="Gene3D" id="1.10.8.10">
    <property type="entry name" value="DNA helicase RuvA subunit, C-terminal domain"/>
    <property type="match status" value="1"/>
</dbReference>
<dbReference type="PROSITE" id="PS51140">
    <property type="entry name" value="CUE"/>
    <property type="match status" value="1"/>
</dbReference>
<evidence type="ECO:0000256" key="4">
    <source>
        <dbReference type="ARBA" id="ARBA00022824"/>
    </source>
</evidence>
<evidence type="ECO:0000256" key="2">
    <source>
        <dbReference type="ARBA" id="ARBA00004502"/>
    </source>
</evidence>
<sequence>MESLFNVNRIPDSRTKLMTALYFPFGLALVIIRLFITLHALLVTCLLPKCAATSFILKTIFGVIGIQVIIQEDGRKDKDAKVIVSNHVSNLDHMIIDFIIANITPDIVGLSSFMQWLTGFKDFGSSKGADVLEDNIKKFVGESKFPVLLHPEKATTNGAGLLKFMSFPFSLGKVQPVALQATRWPMTMAVTTLTSNIYQDFLWSLFVPYTIYKVKLLPEEECREGESVEEFAERVRKNIADSLGVPLTEFTWSDKQELVKRLEEEEKARRQEEQRKAMQKSTESLPSNRSVSDPELQRMVQQVQDVLPDIPAPAILKDLEKTREVDQTITNILEGKVLSETTEQSKSNLMDIRKKINLDIAPSQQKYGDTTFHRVASNRMLSLEELWKIGLLGRNLKTLHVHM</sequence>
<keyword evidence="3" id="KW-0551">Lipid droplet</keyword>
<evidence type="ECO:0000256" key="10">
    <source>
        <dbReference type="SAM" id="Phobius"/>
    </source>
</evidence>
<dbReference type="GO" id="GO:0036503">
    <property type="term" value="P:ERAD pathway"/>
    <property type="evidence" value="ECO:0007669"/>
    <property type="project" value="InterPro"/>
</dbReference>
<evidence type="ECO:0000256" key="8">
    <source>
        <dbReference type="ARBA" id="ARBA00035713"/>
    </source>
</evidence>